<reference evidence="3" key="1">
    <citation type="submission" date="2020-12" db="EMBL/GenBank/DDBJ databases">
        <title>Bacterial novel species Flavobacterium sp. SE-1-e isolated from soil.</title>
        <authorList>
            <person name="Jung H.-Y."/>
        </authorList>
    </citation>
    <scope>NUCLEOTIDE SEQUENCE</scope>
    <source>
        <strain evidence="3">SE-1-e</strain>
    </source>
</reference>
<name>A0A934PQG2_9FLAO</name>
<evidence type="ECO:0000256" key="2">
    <source>
        <dbReference type="SAM" id="Phobius"/>
    </source>
</evidence>
<gene>
    <name evidence="3" type="ORF">I5M07_12845</name>
</gene>
<keyword evidence="2" id="KW-0472">Membrane</keyword>
<dbReference type="Proteomes" id="UP000609172">
    <property type="component" value="Unassembled WGS sequence"/>
</dbReference>
<dbReference type="EMBL" id="JAEHFV010000005">
    <property type="protein sequence ID" value="MBK0370716.1"/>
    <property type="molecule type" value="Genomic_DNA"/>
</dbReference>
<organism evidence="3 4">
    <name type="scientific">Flavobacterium agrisoli</name>
    <dbReference type="NCBI Taxonomy" id="2793066"/>
    <lineage>
        <taxon>Bacteria</taxon>
        <taxon>Pseudomonadati</taxon>
        <taxon>Bacteroidota</taxon>
        <taxon>Flavobacteriia</taxon>
        <taxon>Flavobacteriales</taxon>
        <taxon>Flavobacteriaceae</taxon>
        <taxon>Flavobacterium</taxon>
    </lineage>
</organism>
<keyword evidence="2" id="KW-1133">Transmembrane helix</keyword>
<feature type="transmembrane region" description="Helical" evidence="2">
    <location>
        <begin position="15"/>
        <end position="39"/>
    </location>
</feature>
<evidence type="ECO:0000313" key="4">
    <source>
        <dbReference type="Proteomes" id="UP000609172"/>
    </source>
</evidence>
<keyword evidence="2" id="KW-0812">Transmembrane</keyword>
<evidence type="ECO:0000256" key="1">
    <source>
        <dbReference type="SAM" id="Coils"/>
    </source>
</evidence>
<proteinExistence type="predicted"/>
<feature type="coiled-coil region" evidence="1">
    <location>
        <begin position="39"/>
        <end position="77"/>
    </location>
</feature>
<keyword evidence="1" id="KW-0175">Coiled coil</keyword>
<dbReference type="RefSeq" id="WP_200106847.1">
    <property type="nucleotide sequence ID" value="NZ_JAEHFV010000005.1"/>
</dbReference>
<dbReference type="AlphaFoldDB" id="A0A934PQG2"/>
<keyword evidence="4" id="KW-1185">Reference proteome</keyword>
<protein>
    <submittedName>
        <fullName evidence="3">YtxH domain-containing protein</fullName>
    </submittedName>
</protein>
<sequence>MAKNEKILYESLTSYFKYLVSITIGAITILGAFAGYLFYSNGQEMREDLRLQKAELKENVEEMKTTLAEQKKNFEVQKTDIKEQLILLSQRVNSEINETSSAAIKEVSNIKVVASSLAESEAKKKINEVFDNKNFDQFVEKIAKDRMEPQINNLVDKKIAINETIQINNSLINLSSNDKVKSINASNYLQSNSQIKLSNSQISKIVSDMDKVDLSTRNNMIFAIILRKSQASTEFFTRELGNSATNTLNETYCFQYFLYNDIDYNIFSDAMYKAMLKKTEGYNTYYSSILISKDQNKRFALNLLNDKKLVDLYLKLLPESYRDILTSTFLEDLSQVFNRKDILETVLFKTLKDITKNKSSH</sequence>
<accession>A0A934PQG2</accession>
<evidence type="ECO:0000313" key="3">
    <source>
        <dbReference type="EMBL" id="MBK0370716.1"/>
    </source>
</evidence>
<comment type="caution">
    <text evidence="3">The sequence shown here is derived from an EMBL/GenBank/DDBJ whole genome shotgun (WGS) entry which is preliminary data.</text>
</comment>